<dbReference type="InterPro" id="IPR005520">
    <property type="entry name" value="Attacin_N"/>
</dbReference>
<feature type="domain" description="Attacin N-terminal" evidence="11">
    <location>
        <begin position="25"/>
        <end position="88"/>
    </location>
</feature>
<reference evidence="13" key="1">
    <citation type="submission" date="2006-07" db="EMBL/GenBank/DDBJ databases">
        <title>Innate immunity: Eggs of Manduca sexta are able to respond to parasitism by Trichogramma evanescens.</title>
        <authorList>
            <person name="Abdel-latief M."/>
            <person name="Hilker M."/>
        </authorList>
    </citation>
    <scope>NUCLEOTIDE SEQUENCE</scope>
    <source>
        <tissue evidence="13">Egg</tissue>
    </source>
</reference>
<protein>
    <submittedName>
        <fullName evidence="13">Attacin II</fullName>
    </submittedName>
</protein>
<evidence type="ECO:0000256" key="9">
    <source>
        <dbReference type="ARBA" id="ARBA00023022"/>
    </source>
</evidence>
<evidence type="ECO:0000256" key="8">
    <source>
        <dbReference type="ARBA" id="ARBA00022859"/>
    </source>
</evidence>
<dbReference type="GO" id="GO:0042742">
    <property type="term" value="P:defense response to bacterium"/>
    <property type="evidence" value="ECO:0007669"/>
    <property type="project" value="UniProtKB-KW"/>
</dbReference>
<evidence type="ECO:0000256" key="4">
    <source>
        <dbReference type="ARBA" id="ARBA00022529"/>
    </source>
</evidence>
<feature type="domain" description="Attacin C-terminal" evidence="12">
    <location>
        <begin position="90"/>
        <end position="209"/>
    </location>
</feature>
<feature type="chain" id="PRO_5004178955" evidence="10">
    <location>
        <begin position="21"/>
        <end position="209"/>
    </location>
</feature>
<dbReference type="GO" id="GO:0005576">
    <property type="term" value="C:extracellular region"/>
    <property type="evidence" value="ECO:0007669"/>
    <property type="project" value="UniProtKB-SubCell"/>
</dbReference>
<keyword evidence="7 10" id="KW-0732">Signal</keyword>
<evidence type="ECO:0000259" key="12">
    <source>
        <dbReference type="Pfam" id="PF03769"/>
    </source>
</evidence>
<comment type="subcellular location">
    <subcellularLocation>
        <location evidence="1">Secreted</location>
    </subcellularLocation>
</comment>
<evidence type="ECO:0000259" key="11">
    <source>
        <dbReference type="Pfam" id="PF03768"/>
    </source>
</evidence>
<keyword evidence="6" id="KW-0165">Cleavage on pair of basic residues</keyword>
<dbReference type="GO" id="GO:0045087">
    <property type="term" value="P:innate immune response"/>
    <property type="evidence" value="ECO:0007669"/>
    <property type="project" value="UniProtKB-KW"/>
</dbReference>
<sequence length="209" mass="22312">MSKMFTKFVVLVCLLVGAKARPQLGALTFNSDGTSGAAVKVPFGGNKNNIFSAIGGADFNANHKLSSATAGVALDNIRGHGLSLTDTHIPGFGDKLTAAGKLNLFHNNNHDLTANAFATRNMPNIPQVPNFNTVGGGLDYMFKNKVGASLGAAHTDFINRNDYSVGGKLNLFRNPSTSLDFNAGFKKFDTPFMRSGWEPNMGFSLSKFF</sequence>
<dbReference type="InterPro" id="IPR005521">
    <property type="entry name" value="Attacin_C"/>
</dbReference>
<dbReference type="AlphaFoldDB" id="Q0VJU9"/>
<keyword evidence="3" id="KW-0964">Secreted</keyword>
<evidence type="ECO:0000256" key="1">
    <source>
        <dbReference type="ARBA" id="ARBA00004613"/>
    </source>
</evidence>
<dbReference type="EMBL" id="AM293325">
    <property type="protein sequence ID" value="CAL25130.1"/>
    <property type="molecule type" value="mRNA"/>
</dbReference>
<dbReference type="OrthoDB" id="7441167at2759"/>
<evidence type="ECO:0000313" key="13">
    <source>
        <dbReference type="EMBL" id="CAL25130.1"/>
    </source>
</evidence>
<dbReference type="Pfam" id="PF03769">
    <property type="entry name" value="Attacin_C"/>
    <property type="match status" value="1"/>
</dbReference>
<evidence type="ECO:0000256" key="5">
    <source>
        <dbReference type="ARBA" id="ARBA00022588"/>
    </source>
</evidence>
<evidence type="ECO:0000256" key="10">
    <source>
        <dbReference type="SAM" id="SignalP"/>
    </source>
</evidence>
<keyword evidence="4" id="KW-0929">Antimicrobial</keyword>
<keyword evidence="9" id="KW-0044">Antibiotic</keyword>
<evidence type="ECO:0000256" key="3">
    <source>
        <dbReference type="ARBA" id="ARBA00022525"/>
    </source>
</evidence>
<name>Q0VJU9_MANSE</name>
<keyword evidence="8" id="KW-0391">Immunity</keyword>
<evidence type="ECO:0000256" key="2">
    <source>
        <dbReference type="ARBA" id="ARBA00007550"/>
    </source>
</evidence>
<gene>
    <name evidence="13" type="primary">Att II</name>
</gene>
<comment type="similarity">
    <text evidence="2">Belongs to the attacin/sarcotoxin-2 family.</text>
</comment>
<accession>Q0VJU9</accession>
<evidence type="ECO:0000256" key="6">
    <source>
        <dbReference type="ARBA" id="ARBA00022685"/>
    </source>
</evidence>
<keyword evidence="5" id="KW-0399">Innate immunity</keyword>
<proteinExistence type="evidence at transcript level"/>
<evidence type="ECO:0000256" key="7">
    <source>
        <dbReference type="ARBA" id="ARBA00022729"/>
    </source>
</evidence>
<dbReference type="Pfam" id="PF03768">
    <property type="entry name" value="Attacin_N"/>
    <property type="match status" value="1"/>
</dbReference>
<feature type="signal peptide" evidence="10">
    <location>
        <begin position="1"/>
        <end position="20"/>
    </location>
</feature>
<organism evidence="13">
    <name type="scientific">Manduca sexta</name>
    <name type="common">Tobacco hawkmoth</name>
    <name type="synonym">Tobacco hornworm</name>
    <dbReference type="NCBI Taxonomy" id="7130"/>
    <lineage>
        <taxon>Eukaryota</taxon>
        <taxon>Metazoa</taxon>
        <taxon>Ecdysozoa</taxon>
        <taxon>Arthropoda</taxon>
        <taxon>Hexapoda</taxon>
        <taxon>Insecta</taxon>
        <taxon>Pterygota</taxon>
        <taxon>Neoptera</taxon>
        <taxon>Endopterygota</taxon>
        <taxon>Lepidoptera</taxon>
        <taxon>Glossata</taxon>
        <taxon>Ditrysia</taxon>
        <taxon>Bombycoidea</taxon>
        <taxon>Sphingidae</taxon>
        <taxon>Sphinginae</taxon>
        <taxon>Sphingini</taxon>
        <taxon>Manduca</taxon>
    </lineage>
</organism>